<dbReference type="GO" id="GO:1901135">
    <property type="term" value="P:carbohydrate derivative metabolic process"/>
    <property type="evidence" value="ECO:0007669"/>
    <property type="project" value="InterPro"/>
</dbReference>
<dbReference type="InterPro" id="IPR000281">
    <property type="entry name" value="HTH_RpiR"/>
</dbReference>
<dbReference type="SUPFAM" id="SSF46689">
    <property type="entry name" value="Homeodomain-like"/>
    <property type="match status" value="1"/>
</dbReference>
<dbReference type="PANTHER" id="PTHR30514">
    <property type="entry name" value="GLUCOKINASE"/>
    <property type="match status" value="1"/>
</dbReference>
<accession>A0A840UEY4</accession>
<dbReference type="InterPro" id="IPR046348">
    <property type="entry name" value="SIS_dom_sf"/>
</dbReference>
<dbReference type="InterPro" id="IPR035472">
    <property type="entry name" value="RpiR-like_SIS"/>
</dbReference>
<feature type="domain" description="HTH rpiR-type" evidence="4">
    <location>
        <begin position="1"/>
        <end position="77"/>
    </location>
</feature>
<keyword evidence="1" id="KW-0805">Transcription regulation</keyword>
<evidence type="ECO:0000256" key="3">
    <source>
        <dbReference type="ARBA" id="ARBA00023163"/>
    </source>
</evidence>
<gene>
    <name evidence="6" type="ORF">HNR32_000798</name>
</gene>
<dbReference type="InterPro" id="IPR001347">
    <property type="entry name" value="SIS_dom"/>
</dbReference>
<organism evidence="6 7">
    <name type="scientific">Pectinatus brassicae</name>
    <dbReference type="NCBI Taxonomy" id="862415"/>
    <lineage>
        <taxon>Bacteria</taxon>
        <taxon>Bacillati</taxon>
        <taxon>Bacillota</taxon>
        <taxon>Negativicutes</taxon>
        <taxon>Selenomonadales</taxon>
        <taxon>Selenomonadaceae</taxon>
        <taxon>Pectinatus</taxon>
    </lineage>
</organism>
<keyword evidence="2 6" id="KW-0238">DNA-binding</keyword>
<proteinExistence type="predicted"/>
<dbReference type="InterPro" id="IPR009057">
    <property type="entry name" value="Homeodomain-like_sf"/>
</dbReference>
<dbReference type="GO" id="GO:0097367">
    <property type="term" value="F:carbohydrate derivative binding"/>
    <property type="evidence" value="ECO:0007669"/>
    <property type="project" value="InterPro"/>
</dbReference>
<comment type="caution">
    <text evidence="6">The sequence shown here is derived from an EMBL/GenBank/DDBJ whole genome shotgun (WGS) entry which is preliminary data.</text>
</comment>
<dbReference type="SUPFAM" id="SSF53697">
    <property type="entry name" value="SIS domain"/>
    <property type="match status" value="1"/>
</dbReference>
<evidence type="ECO:0000259" key="4">
    <source>
        <dbReference type="PROSITE" id="PS51071"/>
    </source>
</evidence>
<dbReference type="InterPro" id="IPR047640">
    <property type="entry name" value="RpiR-like"/>
</dbReference>
<dbReference type="PROSITE" id="PS51464">
    <property type="entry name" value="SIS"/>
    <property type="match status" value="1"/>
</dbReference>
<dbReference type="CDD" id="cd05013">
    <property type="entry name" value="SIS_RpiR"/>
    <property type="match status" value="1"/>
</dbReference>
<protein>
    <submittedName>
        <fullName evidence="6">DNA-binding MurR/RpiR family transcriptional regulator</fullName>
    </submittedName>
</protein>
<evidence type="ECO:0000313" key="7">
    <source>
        <dbReference type="Proteomes" id="UP000559117"/>
    </source>
</evidence>
<dbReference type="InterPro" id="IPR036388">
    <property type="entry name" value="WH-like_DNA-bd_sf"/>
</dbReference>
<feature type="domain" description="SIS" evidence="5">
    <location>
        <begin position="118"/>
        <end position="261"/>
    </location>
</feature>
<evidence type="ECO:0000259" key="5">
    <source>
        <dbReference type="PROSITE" id="PS51464"/>
    </source>
</evidence>
<dbReference type="Gene3D" id="1.10.10.10">
    <property type="entry name" value="Winged helix-like DNA-binding domain superfamily/Winged helix DNA-binding domain"/>
    <property type="match status" value="1"/>
</dbReference>
<dbReference type="PANTHER" id="PTHR30514:SF1">
    <property type="entry name" value="HTH-TYPE TRANSCRIPTIONAL REGULATOR HEXR-RELATED"/>
    <property type="match status" value="1"/>
</dbReference>
<dbReference type="Pfam" id="PF01380">
    <property type="entry name" value="SIS"/>
    <property type="match status" value="1"/>
</dbReference>
<sequence length="278" mass="30346">MQTINNIYAIYPELFEAEKKVADFVIANQNDVLEQTVSELAAATGTSVATVVRFCKKCGCTGFHQLKIQIAREMLDEAKEPLKGELSVNNMDNSLQIIMKNKIEEIEQTFKQIEGKVVADVIKKILTAKTVLFAAMGNTIPAAMDGAYKFNQLGITALSAPIWETQLALGRTLKENDVIIAISASGASRHLLELADIAISKGAIVVAITNHNKSPLAQKGDYHLTTATREILFIEKVSFTRIPALAIIEALFLLLLTEKQDAASNINGHEQLVAPDKI</sequence>
<evidence type="ECO:0000256" key="1">
    <source>
        <dbReference type="ARBA" id="ARBA00023015"/>
    </source>
</evidence>
<dbReference type="Gene3D" id="3.40.50.10490">
    <property type="entry name" value="Glucose-6-phosphate isomerase like protein, domain 1"/>
    <property type="match status" value="1"/>
</dbReference>
<dbReference type="RefSeq" id="WP_183859865.1">
    <property type="nucleotide sequence ID" value="NZ_JACHFH010000007.1"/>
</dbReference>
<evidence type="ECO:0000313" key="6">
    <source>
        <dbReference type="EMBL" id="MBB5335666.1"/>
    </source>
</evidence>
<dbReference type="Pfam" id="PF01418">
    <property type="entry name" value="HTH_6"/>
    <property type="match status" value="1"/>
</dbReference>
<dbReference type="EMBL" id="JACHFH010000007">
    <property type="protein sequence ID" value="MBB5335666.1"/>
    <property type="molecule type" value="Genomic_DNA"/>
</dbReference>
<dbReference type="Proteomes" id="UP000559117">
    <property type="component" value="Unassembled WGS sequence"/>
</dbReference>
<name>A0A840UEY4_9FIRM</name>
<dbReference type="GO" id="GO:0003677">
    <property type="term" value="F:DNA binding"/>
    <property type="evidence" value="ECO:0007669"/>
    <property type="project" value="UniProtKB-KW"/>
</dbReference>
<dbReference type="PROSITE" id="PS51071">
    <property type="entry name" value="HTH_RPIR"/>
    <property type="match status" value="1"/>
</dbReference>
<dbReference type="GO" id="GO:0003700">
    <property type="term" value="F:DNA-binding transcription factor activity"/>
    <property type="evidence" value="ECO:0007669"/>
    <property type="project" value="InterPro"/>
</dbReference>
<keyword evidence="3" id="KW-0804">Transcription</keyword>
<evidence type="ECO:0000256" key="2">
    <source>
        <dbReference type="ARBA" id="ARBA00023125"/>
    </source>
</evidence>
<reference evidence="6 7" key="1">
    <citation type="submission" date="2020-08" db="EMBL/GenBank/DDBJ databases">
        <title>Genomic Encyclopedia of Type Strains, Phase IV (KMG-IV): sequencing the most valuable type-strain genomes for metagenomic binning, comparative biology and taxonomic classification.</title>
        <authorList>
            <person name="Goeker M."/>
        </authorList>
    </citation>
    <scope>NUCLEOTIDE SEQUENCE [LARGE SCALE GENOMIC DNA]</scope>
    <source>
        <strain evidence="6 7">DSM 24661</strain>
    </source>
</reference>
<dbReference type="AlphaFoldDB" id="A0A840UEY4"/>
<keyword evidence="7" id="KW-1185">Reference proteome</keyword>